<gene>
    <name evidence="7" type="ORF">DSM112329_00479</name>
</gene>
<feature type="transmembrane region" description="Helical" evidence="6">
    <location>
        <begin position="41"/>
        <end position="60"/>
    </location>
</feature>
<feature type="transmembrane region" description="Helical" evidence="6">
    <location>
        <begin position="12"/>
        <end position="29"/>
    </location>
</feature>
<evidence type="ECO:0000256" key="6">
    <source>
        <dbReference type="SAM" id="Phobius"/>
    </source>
</evidence>
<evidence type="ECO:0000256" key="5">
    <source>
        <dbReference type="ARBA" id="ARBA00023136"/>
    </source>
</evidence>
<name>A0AAU7APQ8_9ACTN</name>
<dbReference type="KEGG" id="parq:DSM112329_00479"/>
<proteinExistence type="predicted"/>
<reference evidence="7" key="1">
    <citation type="submission" date="2022-12" db="EMBL/GenBank/DDBJ databases">
        <title>Paraconexibacter alkalitolerans sp. nov. and Baekduia alba sp. nov., isolated from soil and emended description of the genera Paraconexibacter (Chun et al., 2020) and Baekduia (An et al., 2020).</title>
        <authorList>
            <person name="Vieira S."/>
            <person name="Huber K.J."/>
            <person name="Geppert A."/>
            <person name="Wolf J."/>
            <person name="Neumann-Schaal M."/>
            <person name="Muesken M."/>
            <person name="Overmann J."/>
        </authorList>
    </citation>
    <scope>NUCLEOTIDE SEQUENCE</scope>
    <source>
        <strain evidence="7">AEG42_29</strain>
    </source>
</reference>
<keyword evidence="4 6" id="KW-1133">Transmembrane helix</keyword>
<dbReference type="GO" id="GO:0005886">
    <property type="term" value="C:plasma membrane"/>
    <property type="evidence" value="ECO:0007669"/>
    <property type="project" value="UniProtKB-SubCell"/>
</dbReference>
<keyword evidence="2" id="KW-1003">Cell membrane</keyword>
<evidence type="ECO:0000313" key="7">
    <source>
        <dbReference type="EMBL" id="XAY03659.1"/>
    </source>
</evidence>
<evidence type="ECO:0000256" key="3">
    <source>
        <dbReference type="ARBA" id="ARBA00022692"/>
    </source>
</evidence>
<organism evidence="7">
    <name type="scientific">Paraconexibacter sp. AEG42_29</name>
    <dbReference type="NCBI Taxonomy" id="2997339"/>
    <lineage>
        <taxon>Bacteria</taxon>
        <taxon>Bacillati</taxon>
        <taxon>Actinomycetota</taxon>
        <taxon>Thermoleophilia</taxon>
        <taxon>Solirubrobacterales</taxon>
        <taxon>Paraconexibacteraceae</taxon>
        <taxon>Paraconexibacter</taxon>
    </lineage>
</organism>
<evidence type="ECO:0000256" key="1">
    <source>
        <dbReference type="ARBA" id="ARBA00004651"/>
    </source>
</evidence>
<comment type="subcellular location">
    <subcellularLocation>
        <location evidence="1">Cell membrane</location>
        <topology evidence="1">Multi-pass membrane protein</topology>
    </subcellularLocation>
</comment>
<evidence type="ECO:0000256" key="4">
    <source>
        <dbReference type="ARBA" id="ARBA00022989"/>
    </source>
</evidence>
<dbReference type="AlphaFoldDB" id="A0AAU7APQ8"/>
<accession>A0AAU7APQ8</accession>
<evidence type="ECO:0000256" key="2">
    <source>
        <dbReference type="ARBA" id="ARBA00022475"/>
    </source>
</evidence>
<sequence>MKTPQLLDPRVALVGLLLVAATCSSWWLGADHVLPSARTSSAAILAVAFVKVRLIGMYFMDLRAAPTALRHVFDAWCLTVCALVISLYLYA</sequence>
<feature type="transmembrane region" description="Helical" evidence="6">
    <location>
        <begin position="72"/>
        <end position="90"/>
    </location>
</feature>
<dbReference type="RefSeq" id="WP_354700214.1">
    <property type="nucleotide sequence ID" value="NZ_CP114014.1"/>
</dbReference>
<protein>
    <recommendedName>
        <fullName evidence="8">Prokaryotic cytochrome C oxidase subunit IV family protein</fullName>
    </recommendedName>
</protein>
<dbReference type="EMBL" id="CP114014">
    <property type="protein sequence ID" value="XAY03659.1"/>
    <property type="molecule type" value="Genomic_DNA"/>
</dbReference>
<evidence type="ECO:0008006" key="8">
    <source>
        <dbReference type="Google" id="ProtNLM"/>
    </source>
</evidence>
<dbReference type="Pfam" id="PF03626">
    <property type="entry name" value="COX4_pro"/>
    <property type="match status" value="1"/>
</dbReference>
<dbReference type="InterPro" id="IPR005171">
    <property type="entry name" value="Cyt_c_oxidase_su4_prok"/>
</dbReference>
<keyword evidence="3 6" id="KW-0812">Transmembrane</keyword>
<keyword evidence="5 6" id="KW-0472">Membrane</keyword>